<keyword evidence="2" id="KW-0547">Nucleotide-binding</keyword>
<dbReference type="SMART" id="SM00382">
    <property type="entry name" value="AAA"/>
    <property type="match status" value="1"/>
</dbReference>
<dbReference type="AlphaFoldDB" id="A0A382F8X1"/>
<accession>A0A382F8X1</accession>
<gene>
    <name evidence="7" type="ORF">METZ01_LOCUS211946</name>
</gene>
<keyword evidence="3" id="KW-0378">Hydrolase</keyword>
<dbReference type="InterPro" id="IPR005129">
    <property type="entry name" value="GTPase_ArgK"/>
</dbReference>
<dbReference type="PANTHER" id="PTHR43087">
    <property type="entry name" value="LYSINE/ARGININE/ORNITHINE TRANSPORT SYSTEM KINASE"/>
    <property type="match status" value="1"/>
</dbReference>
<feature type="domain" description="AAA+ ATPase" evidence="6">
    <location>
        <begin position="43"/>
        <end position="168"/>
    </location>
</feature>
<dbReference type="CDD" id="cd03114">
    <property type="entry name" value="MMAA-like"/>
    <property type="match status" value="1"/>
</dbReference>
<evidence type="ECO:0000256" key="4">
    <source>
        <dbReference type="ARBA" id="ARBA00023134"/>
    </source>
</evidence>
<keyword evidence="4" id="KW-0342">GTP-binding</keyword>
<dbReference type="Pfam" id="PF03308">
    <property type="entry name" value="MeaB"/>
    <property type="match status" value="1"/>
</dbReference>
<dbReference type="PANTHER" id="PTHR43087:SF1">
    <property type="entry name" value="LAO_AO TRANSPORT SYSTEM ATPASE"/>
    <property type="match status" value="1"/>
</dbReference>
<dbReference type="GO" id="GO:0005525">
    <property type="term" value="F:GTP binding"/>
    <property type="evidence" value="ECO:0007669"/>
    <property type="project" value="UniProtKB-KW"/>
</dbReference>
<dbReference type="InterPro" id="IPR027417">
    <property type="entry name" value="P-loop_NTPase"/>
</dbReference>
<organism evidence="7">
    <name type="scientific">marine metagenome</name>
    <dbReference type="NCBI Taxonomy" id="408172"/>
    <lineage>
        <taxon>unclassified sequences</taxon>
        <taxon>metagenomes</taxon>
        <taxon>ecological metagenomes</taxon>
    </lineage>
</organism>
<dbReference type="Gene3D" id="3.40.50.300">
    <property type="entry name" value="P-loop containing nucleotide triphosphate hydrolases"/>
    <property type="match status" value="1"/>
</dbReference>
<protein>
    <recommendedName>
        <fullName evidence="6">AAA+ ATPase domain-containing protein</fullName>
    </recommendedName>
</protein>
<evidence type="ECO:0000313" key="7">
    <source>
        <dbReference type="EMBL" id="SVB59092.1"/>
    </source>
</evidence>
<dbReference type="InterPro" id="IPR003593">
    <property type="entry name" value="AAA+_ATPase"/>
</dbReference>
<keyword evidence="5" id="KW-0143">Chaperone</keyword>
<dbReference type="NCBIfam" id="TIGR00750">
    <property type="entry name" value="lao"/>
    <property type="match status" value="1"/>
</dbReference>
<evidence type="ECO:0000256" key="1">
    <source>
        <dbReference type="ARBA" id="ARBA00009625"/>
    </source>
</evidence>
<evidence type="ECO:0000256" key="2">
    <source>
        <dbReference type="ARBA" id="ARBA00022741"/>
    </source>
</evidence>
<sequence length="309" mass="33925">MQDIIQRIKSNDHLALSRIISKVENEESIPDSFFIDIHPDTLTPIRLGITGPPGVGKSTLTECLISKILKDGLSVGVVAIDPTSPFTGGSVLGDRVRMNSFSDDDRVFIRSMGSRGDLGGLSKKAEDAGDIIGASGKDYILFETVGVGQGEIEIANVADITLVVLSPESGDEVQFMKAGLLEIADVYVINKSDRPGGNQLKTLITSMVQLNQDRNDINHPIVKTEANSGEGIDELYEGLKTYYQQLNEKGIIKSKRIKRCKHRVYNLIKDDLLGNFWSKGKKSKLDEFTHKIDTDKKSPHELAQILLTS</sequence>
<dbReference type="SUPFAM" id="SSF52540">
    <property type="entry name" value="P-loop containing nucleoside triphosphate hydrolases"/>
    <property type="match status" value="1"/>
</dbReference>
<evidence type="ECO:0000256" key="5">
    <source>
        <dbReference type="ARBA" id="ARBA00023186"/>
    </source>
</evidence>
<evidence type="ECO:0000256" key="3">
    <source>
        <dbReference type="ARBA" id="ARBA00022801"/>
    </source>
</evidence>
<dbReference type="GO" id="GO:0003924">
    <property type="term" value="F:GTPase activity"/>
    <property type="evidence" value="ECO:0007669"/>
    <property type="project" value="InterPro"/>
</dbReference>
<evidence type="ECO:0000259" key="6">
    <source>
        <dbReference type="SMART" id="SM00382"/>
    </source>
</evidence>
<dbReference type="EMBL" id="UINC01048496">
    <property type="protein sequence ID" value="SVB59092.1"/>
    <property type="molecule type" value="Genomic_DNA"/>
</dbReference>
<name>A0A382F8X1_9ZZZZ</name>
<reference evidence="7" key="1">
    <citation type="submission" date="2018-05" db="EMBL/GenBank/DDBJ databases">
        <authorList>
            <person name="Lanie J.A."/>
            <person name="Ng W.-L."/>
            <person name="Kazmierczak K.M."/>
            <person name="Andrzejewski T.M."/>
            <person name="Davidsen T.M."/>
            <person name="Wayne K.J."/>
            <person name="Tettelin H."/>
            <person name="Glass J.I."/>
            <person name="Rusch D."/>
            <person name="Podicherti R."/>
            <person name="Tsui H.-C.T."/>
            <person name="Winkler M.E."/>
        </authorList>
    </citation>
    <scope>NUCLEOTIDE SEQUENCE</scope>
</reference>
<proteinExistence type="inferred from homology"/>
<dbReference type="InterPro" id="IPR052040">
    <property type="entry name" value="GTPase/Isobutyryl-CoA_mutase"/>
</dbReference>
<comment type="similarity">
    <text evidence="1">Belongs to the SIMIBI class G3E GTPase family. ArgK/MeaB subfamily.</text>
</comment>